<keyword evidence="1" id="KW-0812">Transmembrane</keyword>
<dbReference type="EMBL" id="MFQW01000035">
    <property type="protein sequence ID" value="OGH85889.1"/>
    <property type="molecule type" value="Genomic_DNA"/>
</dbReference>
<evidence type="ECO:0000313" key="3">
    <source>
        <dbReference type="Proteomes" id="UP000178349"/>
    </source>
</evidence>
<keyword evidence="1" id="KW-1133">Transmembrane helix</keyword>
<organism evidence="2 3">
    <name type="scientific">Candidatus Magasanikbacteria bacterium RIFOXYC12_FULL_33_11</name>
    <dbReference type="NCBI Taxonomy" id="1798701"/>
    <lineage>
        <taxon>Bacteria</taxon>
        <taxon>Candidatus Magasanikiibacteriota</taxon>
    </lineage>
</organism>
<comment type="caution">
    <text evidence="2">The sequence shown here is derived from an EMBL/GenBank/DDBJ whole genome shotgun (WGS) entry which is preliminary data.</text>
</comment>
<evidence type="ECO:0000256" key="1">
    <source>
        <dbReference type="SAM" id="Phobius"/>
    </source>
</evidence>
<dbReference type="AlphaFoldDB" id="A0A1F6NPU7"/>
<protein>
    <submittedName>
        <fullName evidence="2">Uncharacterized protein</fullName>
    </submittedName>
</protein>
<name>A0A1F6NPU7_9BACT</name>
<keyword evidence="1" id="KW-0472">Membrane</keyword>
<dbReference type="Proteomes" id="UP000178349">
    <property type="component" value="Unassembled WGS sequence"/>
</dbReference>
<feature type="transmembrane region" description="Helical" evidence="1">
    <location>
        <begin position="29"/>
        <end position="50"/>
    </location>
</feature>
<accession>A0A1F6NPU7</accession>
<sequence length="128" mass="15001">MKFLKKIKLNTKPELPQSREYNRFKKIKIVNIFSLIILLTTLVTTSYFVYNNVYKILGQLDTIAIVNNIKNFEAINFKNFEDAIVAWDNKNKEVKDLQISRDLFNKTLIITTSTLNTENIVKENIIQN</sequence>
<evidence type="ECO:0000313" key="2">
    <source>
        <dbReference type="EMBL" id="OGH85889.1"/>
    </source>
</evidence>
<proteinExistence type="predicted"/>
<reference evidence="2 3" key="1">
    <citation type="journal article" date="2016" name="Nat. Commun.">
        <title>Thousands of microbial genomes shed light on interconnected biogeochemical processes in an aquifer system.</title>
        <authorList>
            <person name="Anantharaman K."/>
            <person name="Brown C.T."/>
            <person name="Hug L.A."/>
            <person name="Sharon I."/>
            <person name="Castelle C.J."/>
            <person name="Probst A.J."/>
            <person name="Thomas B.C."/>
            <person name="Singh A."/>
            <person name="Wilkins M.J."/>
            <person name="Karaoz U."/>
            <person name="Brodie E.L."/>
            <person name="Williams K.H."/>
            <person name="Hubbard S.S."/>
            <person name="Banfield J.F."/>
        </authorList>
    </citation>
    <scope>NUCLEOTIDE SEQUENCE [LARGE SCALE GENOMIC DNA]</scope>
</reference>
<gene>
    <name evidence="2" type="ORF">A2493_02475</name>
</gene>